<keyword evidence="1" id="KW-0862">Zinc</keyword>
<proteinExistence type="predicted"/>
<name>A0A6G0WVI2_APHCR</name>
<accession>A0A6G0WVI2</accession>
<dbReference type="AlphaFoldDB" id="A0A6G0WVI2"/>
<keyword evidence="1" id="KW-0863">Zinc-finger</keyword>
<evidence type="ECO:0000313" key="4">
    <source>
        <dbReference type="Proteomes" id="UP000478052"/>
    </source>
</evidence>
<dbReference type="EMBL" id="VUJU01008387">
    <property type="protein sequence ID" value="KAF0731493.1"/>
    <property type="molecule type" value="Genomic_DNA"/>
</dbReference>
<evidence type="ECO:0000256" key="1">
    <source>
        <dbReference type="PROSITE-ProRule" id="PRU00042"/>
    </source>
</evidence>
<dbReference type="PROSITE" id="PS50157">
    <property type="entry name" value="ZINC_FINGER_C2H2_2"/>
    <property type="match status" value="2"/>
</dbReference>
<dbReference type="Proteomes" id="UP000478052">
    <property type="component" value="Unassembled WGS sequence"/>
</dbReference>
<comment type="caution">
    <text evidence="3">The sequence shown here is derived from an EMBL/GenBank/DDBJ whole genome shotgun (WGS) entry which is preliminary data.</text>
</comment>
<reference evidence="3 4" key="1">
    <citation type="submission" date="2019-08" db="EMBL/GenBank/DDBJ databases">
        <title>Whole genome of Aphis craccivora.</title>
        <authorList>
            <person name="Voronova N.V."/>
            <person name="Shulinski R.S."/>
            <person name="Bandarenka Y.V."/>
            <person name="Zhorov D.G."/>
            <person name="Warner D."/>
        </authorList>
    </citation>
    <scope>NUCLEOTIDE SEQUENCE [LARGE SCALE GENOMIC DNA]</scope>
    <source>
        <strain evidence="3">180601</strain>
        <tissue evidence="3">Whole Body</tissue>
    </source>
</reference>
<dbReference type="PROSITE" id="PS00028">
    <property type="entry name" value="ZINC_FINGER_C2H2_1"/>
    <property type="match status" value="2"/>
</dbReference>
<dbReference type="GO" id="GO:0008270">
    <property type="term" value="F:zinc ion binding"/>
    <property type="evidence" value="ECO:0007669"/>
    <property type="project" value="UniProtKB-KW"/>
</dbReference>
<keyword evidence="1" id="KW-0479">Metal-binding</keyword>
<feature type="domain" description="C2H2-type" evidence="2">
    <location>
        <begin position="349"/>
        <end position="379"/>
    </location>
</feature>
<protein>
    <recommendedName>
        <fullName evidence="2">C2H2-type domain-containing protein</fullName>
    </recommendedName>
</protein>
<sequence>MDGDDVLITSGIFSACHRWAQRSANCVVANEVLDAKQWLKTDGLAGDFNLVKEKWLITYDLRKKEVFESENRLLSIIFQSWPILQGPKGYELILEDFKTAFPHISDVLYKEWNDFLNAWEILSAQIVDIRRSSVKDKFGKTLLAKLDVFYQKKRTSYILKILLIPYLIPTKTQIKISNSTGQSKYWKPSLLESVSAFATHVTNNIEFQENLIKRQERYSTYGSSIQPFITLVGVDTDSIDSCYVRVNQKYWRFECPLKALEVCFKSYFVFHCTYPKECYDSWLIIQHHLFKLNTEYDKSPSIITALSAKLQSFEFKMYICFICSSLFSSINQLMLHLKIYHHLGAQSIYKCKQQDCNRDFQGSEHFRQHLNRVHSNIIPEFTINELAFDSPIHDSDKVVPISEEIVNLNEINNSNFDNAEIGDNSRPFEEIVRDYALKFITNLLTKPNVTESLMQDIVVGATELFSSGILSILKAEVIPHLYKCDNHQLDKIKKMFNVLENPFSKLNTEYQRLQFLETNHLFFKPKKVVIGFVGEKKVISGIERQVIVQTQAHSFCMKENLKQFFELPGVFDAAYQFILSSINNSNLTSFLNGSTWKNIKKNFQDKIVFPIFIYYDDAEMGNPLGFHSGIHKMGCIYYTVPALPPEYLSSLENIFPAFIFHSSDRGVNKFDNTKMFSSLIRDLIDLQENGISIIVNSTNITIYFALGLILGDNLGLNSMLGFVESFSANYYCRLCRSHKKKLQLMLTESKESIRDIDNYNLDILKANVSETGIVENSVFNSIPNYHVTVNSVCDFMHDVSEGVARYDMATIISYLINNKYFSLEELNLRIISFEYGVIDQKNSPPPISLNHLKNGCIIMSASEMLCFVRYFGLIVGELVPLKTKIWKLYIHLRKIIDLCCARVLQPEYAYLLDALVSEHNRLYLHFSNSTLKPKFHILTHYGRLLLKNGQISLTSSLRFESKHKVLKAYANAIPNRINLGHTLLHKLQLQMVHRFLTKKGLEPDLKLNFILPSDLSLKTFSASWIKFKGVTYKPGMLVIVEINLNGCIFGKIINIFINGSTVPYLVCELFFTIGFDDHFHAYELKKYDETETNLIGYYINDLPESSPTVIRVLGAYNTSICI</sequence>
<evidence type="ECO:0000259" key="2">
    <source>
        <dbReference type="PROSITE" id="PS50157"/>
    </source>
</evidence>
<keyword evidence="4" id="KW-1185">Reference proteome</keyword>
<dbReference type="InterPro" id="IPR013087">
    <property type="entry name" value="Znf_C2H2_type"/>
</dbReference>
<evidence type="ECO:0000313" key="3">
    <source>
        <dbReference type="EMBL" id="KAF0731493.1"/>
    </source>
</evidence>
<gene>
    <name evidence="3" type="ORF">FWK35_00025077</name>
</gene>
<organism evidence="3 4">
    <name type="scientific">Aphis craccivora</name>
    <name type="common">Cowpea aphid</name>
    <dbReference type="NCBI Taxonomy" id="307492"/>
    <lineage>
        <taxon>Eukaryota</taxon>
        <taxon>Metazoa</taxon>
        <taxon>Ecdysozoa</taxon>
        <taxon>Arthropoda</taxon>
        <taxon>Hexapoda</taxon>
        <taxon>Insecta</taxon>
        <taxon>Pterygota</taxon>
        <taxon>Neoptera</taxon>
        <taxon>Paraneoptera</taxon>
        <taxon>Hemiptera</taxon>
        <taxon>Sternorrhyncha</taxon>
        <taxon>Aphidomorpha</taxon>
        <taxon>Aphidoidea</taxon>
        <taxon>Aphididae</taxon>
        <taxon>Aphidini</taxon>
        <taxon>Aphis</taxon>
        <taxon>Aphis</taxon>
    </lineage>
</organism>
<feature type="non-terminal residue" evidence="3">
    <location>
        <position position="1122"/>
    </location>
</feature>
<dbReference type="OrthoDB" id="10045355at2759"/>
<feature type="domain" description="C2H2-type" evidence="2">
    <location>
        <begin position="318"/>
        <end position="347"/>
    </location>
</feature>
<dbReference type="Gene3D" id="3.30.160.60">
    <property type="entry name" value="Classic Zinc Finger"/>
    <property type="match status" value="1"/>
</dbReference>
<dbReference type="SMART" id="SM00355">
    <property type="entry name" value="ZnF_C2H2"/>
    <property type="match status" value="2"/>
</dbReference>